<dbReference type="AlphaFoldDB" id="A0AAU9CZP6"/>
<evidence type="ECO:0000313" key="2">
    <source>
        <dbReference type="Proteomes" id="UP001321804"/>
    </source>
</evidence>
<dbReference type="EMBL" id="AP026801">
    <property type="protein sequence ID" value="BDR55736.1"/>
    <property type="molecule type" value="Genomic_DNA"/>
</dbReference>
<gene>
    <name evidence="1" type="ORF">KIMC2_02980</name>
</gene>
<name>A0AAU9CZP6_9LACO</name>
<organism evidence="1 2">
    <name type="scientific">Xylocopilactobacillus apis</name>
    <dbReference type="NCBI Taxonomy" id="2932183"/>
    <lineage>
        <taxon>Bacteria</taxon>
        <taxon>Bacillati</taxon>
        <taxon>Bacillota</taxon>
        <taxon>Bacilli</taxon>
        <taxon>Lactobacillales</taxon>
        <taxon>Lactobacillaceae</taxon>
        <taxon>Xylocopilactobacillus</taxon>
    </lineage>
</organism>
<dbReference type="RefSeq" id="WP_317697270.1">
    <property type="nucleotide sequence ID" value="NZ_AP026801.1"/>
</dbReference>
<evidence type="ECO:0000313" key="1">
    <source>
        <dbReference type="EMBL" id="BDR55736.1"/>
    </source>
</evidence>
<sequence>MSQTNLVARISSSESSNVIGRIGGNIPQFFEDTLDDIKGYNFYLTVQNPDNSQEYITIFTPIDYENMVDNNIYPKCSVKVFTHPFSKESANNRYTAKTINRTNIVGYDKAADKEFDFITKTGSPELIQDETYYYEDLQKDNYDFLMQIDEDYYPDGVVGEYIFGYGAVYLYKNVARQSIVAGFWQFS</sequence>
<reference evidence="1 2" key="1">
    <citation type="journal article" date="2023" name="Microbiol. Spectr.">
        <title>Symbiosis of Carpenter Bees with Uncharacterized Lactic Acid Bacteria Showing NAD Auxotrophy.</title>
        <authorList>
            <person name="Kawasaki S."/>
            <person name="Ozawa K."/>
            <person name="Mori T."/>
            <person name="Yamamoto A."/>
            <person name="Ito M."/>
            <person name="Ohkuma M."/>
            <person name="Sakamoto M."/>
            <person name="Matsutani M."/>
        </authorList>
    </citation>
    <scope>NUCLEOTIDE SEQUENCE [LARGE SCALE GENOMIC DNA]</scope>
    <source>
        <strain evidence="1 2">KimC2</strain>
    </source>
</reference>
<dbReference type="KEGG" id="xak:KIMC2_02980"/>
<keyword evidence="2" id="KW-1185">Reference proteome</keyword>
<proteinExistence type="predicted"/>
<protein>
    <recommendedName>
        <fullName evidence="3">DUF1963 domain-containing protein</fullName>
    </recommendedName>
</protein>
<accession>A0AAU9CZP6</accession>
<evidence type="ECO:0008006" key="3">
    <source>
        <dbReference type="Google" id="ProtNLM"/>
    </source>
</evidence>
<dbReference type="Proteomes" id="UP001321804">
    <property type="component" value="Chromosome"/>
</dbReference>